<protein>
    <recommendedName>
        <fullName evidence="1">Reverse transcriptase domain-containing protein</fullName>
    </recommendedName>
</protein>
<feature type="domain" description="Reverse transcriptase" evidence="1">
    <location>
        <begin position="1"/>
        <end position="220"/>
    </location>
</feature>
<evidence type="ECO:0000313" key="2">
    <source>
        <dbReference type="Proteomes" id="UP000050792"/>
    </source>
</evidence>
<dbReference type="PANTHER" id="PTHR21301:SF10">
    <property type="entry name" value="REVERSE TRANSCRIPTASE DOMAIN-CONTAINING PROTEIN"/>
    <property type="match status" value="1"/>
</dbReference>
<name>A0AA85EKW3_9TREM</name>
<evidence type="ECO:0000259" key="1">
    <source>
        <dbReference type="PROSITE" id="PS50878"/>
    </source>
</evidence>
<reference evidence="2" key="1">
    <citation type="submission" date="2022-06" db="EMBL/GenBank/DDBJ databases">
        <authorList>
            <person name="Berger JAMES D."/>
            <person name="Berger JAMES D."/>
        </authorList>
    </citation>
    <scope>NUCLEOTIDE SEQUENCE [LARGE SCALE GENOMIC DNA]</scope>
</reference>
<dbReference type="InterPro" id="IPR058912">
    <property type="entry name" value="HTH_animal"/>
</dbReference>
<dbReference type="Pfam" id="PF26215">
    <property type="entry name" value="HTH_animal"/>
    <property type="match status" value="1"/>
</dbReference>
<dbReference type="PANTHER" id="PTHR21301">
    <property type="entry name" value="REVERSE TRANSCRIPTASE"/>
    <property type="match status" value="1"/>
</dbReference>
<dbReference type="InterPro" id="IPR043502">
    <property type="entry name" value="DNA/RNA_pol_sf"/>
</dbReference>
<dbReference type="SUPFAM" id="SSF56672">
    <property type="entry name" value="DNA/RNA polymerases"/>
    <property type="match status" value="1"/>
</dbReference>
<organism evidence="2 3">
    <name type="scientific">Schistosoma rodhaini</name>
    <dbReference type="NCBI Taxonomy" id="6188"/>
    <lineage>
        <taxon>Eukaryota</taxon>
        <taxon>Metazoa</taxon>
        <taxon>Spiralia</taxon>
        <taxon>Lophotrochozoa</taxon>
        <taxon>Platyhelminthes</taxon>
        <taxon>Trematoda</taxon>
        <taxon>Digenea</taxon>
        <taxon>Strigeidida</taxon>
        <taxon>Schistosomatoidea</taxon>
        <taxon>Schistosomatidae</taxon>
        <taxon>Schistosoma</taxon>
    </lineage>
</organism>
<dbReference type="PROSITE" id="PS50878">
    <property type="entry name" value="RT_POL"/>
    <property type="match status" value="1"/>
</dbReference>
<accession>A0AA85EKW3</accession>
<dbReference type="InterPro" id="IPR000477">
    <property type="entry name" value="RT_dom"/>
</dbReference>
<dbReference type="AlphaFoldDB" id="A0AA85EKW3"/>
<dbReference type="Pfam" id="PF00078">
    <property type="entry name" value="RVT_1"/>
    <property type="match status" value="1"/>
</dbReference>
<proteinExistence type="predicted"/>
<evidence type="ECO:0000313" key="3">
    <source>
        <dbReference type="WBParaSite" id="SRDH1_12530.1"/>
    </source>
</evidence>
<keyword evidence="2" id="KW-1185">Reference proteome</keyword>
<dbReference type="Proteomes" id="UP000050792">
    <property type="component" value="Unassembled WGS sequence"/>
</dbReference>
<sequence length="467" mass="54101">MYDSPYHTVAKWLVTVLKPLHKQLVKHSVKDVFQFVEKIKNINTKGLKMMSFDVTSLFTNVPLRETVEYICEQLREQEVVTTVPVETIKELLLKCTMNVHFKFNGEIYRQIDGVAMGSPLGPILADIFLAKLENGPLTRQIEKFSLYCRYMDDTFILCNDYTDLMQTLQLFNTAHPSINFTCEEENGGRIAFLDVLLTKREDGSLRRNINKKKSWTGQYTNFLSFVPLQYKRNLIKTLHYRIKTICSEDTVEEETKALYRTLRENGYPEKFINKNITNKRDHKECLIVNKKPLYIRLQFRGDAPGEMVRLKLRRSIERTFNAGKLQLMFSTRPMITPTLKDKLPRLATSFCIYQFNCSCGASYIGRCSRNLYTRAREHLPVWLSKGVVRTVNSSVLAHLVQTGHRADIEQSFTVIYRVNSSLPNSVRQRILQTAEAIAIRIKKPELCIQKKYVQPLLLPWPTSGSTC</sequence>
<dbReference type="CDD" id="cd00304">
    <property type="entry name" value="RT_like"/>
    <property type="match status" value="1"/>
</dbReference>
<reference evidence="3" key="2">
    <citation type="submission" date="2023-11" db="UniProtKB">
        <authorList>
            <consortium name="WormBaseParasite"/>
        </authorList>
    </citation>
    <scope>IDENTIFICATION</scope>
</reference>
<dbReference type="WBParaSite" id="SRDH1_12530.1">
    <property type="protein sequence ID" value="SRDH1_12530.1"/>
    <property type="gene ID" value="SRDH1_12530"/>
</dbReference>